<feature type="compositionally biased region" description="Low complexity" evidence="1">
    <location>
        <begin position="36"/>
        <end position="46"/>
    </location>
</feature>
<dbReference type="EMBL" id="PGCI01000949">
    <property type="protein sequence ID" value="PLW10796.1"/>
    <property type="molecule type" value="Genomic_DNA"/>
</dbReference>
<evidence type="ECO:0000256" key="1">
    <source>
        <dbReference type="SAM" id="MobiDB-lite"/>
    </source>
</evidence>
<accession>A0A2N5SC14</accession>
<feature type="region of interest" description="Disordered" evidence="1">
    <location>
        <begin position="165"/>
        <end position="193"/>
    </location>
</feature>
<sequence>MLYHATTSQQDPSQTTPTTPRTPGLNLPPPEPAPLSRPSLPRSASANGPFSSLLLLAPSPPTAQYRHRLTSQLAHNHLSHPHHHHQHHHHHHHHHHHQKLTRPPFLTSHHRTKSVEPRLAIINPRPGTVSRPESGFAEAFLLRALEEDQDARSWENLDVLELDHSQNSSSDTTDDLATSSNTNTTDPHRQPAAHFKLDPVLADLEAKSRLNVQTECAICQKKGINYPKCPKCQLEFCSRACRVSMGDGERHQCA</sequence>
<name>A0A2N5SC14_9BASI</name>
<keyword evidence="4" id="KW-1185">Reference proteome</keyword>
<feature type="compositionally biased region" description="Basic residues" evidence="1">
    <location>
        <begin position="78"/>
        <end position="100"/>
    </location>
</feature>
<reference evidence="4 5" key="1">
    <citation type="submission" date="2017-11" db="EMBL/GenBank/DDBJ databases">
        <title>De novo assembly and phasing of dikaryotic genomes from two isolates of Puccinia coronata f. sp. avenae, the causal agent of oat crown rust.</title>
        <authorList>
            <person name="Miller M.E."/>
            <person name="Zhang Y."/>
            <person name="Omidvar V."/>
            <person name="Sperschneider J."/>
            <person name="Schwessinger B."/>
            <person name="Raley C."/>
            <person name="Palmer J.M."/>
            <person name="Garnica D."/>
            <person name="Upadhyaya N."/>
            <person name="Rathjen J."/>
            <person name="Taylor J.M."/>
            <person name="Park R.F."/>
            <person name="Dodds P.N."/>
            <person name="Hirsch C.D."/>
            <person name="Kianian S.F."/>
            <person name="Figueroa M."/>
        </authorList>
    </citation>
    <scope>NUCLEOTIDE SEQUENCE [LARGE SCALE GENOMIC DNA]</scope>
    <source>
        <strain evidence="3">12NC29</strain>
        <strain evidence="2">12SD80</strain>
    </source>
</reference>
<evidence type="ECO:0000313" key="2">
    <source>
        <dbReference type="EMBL" id="PLW10796.1"/>
    </source>
</evidence>
<feature type="region of interest" description="Disordered" evidence="1">
    <location>
        <begin position="1"/>
        <end position="46"/>
    </location>
</feature>
<dbReference type="AlphaFoldDB" id="A0A2N5SC14"/>
<comment type="caution">
    <text evidence="2">The sequence shown here is derived from an EMBL/GenBank/DDBJ whole genome shotgun (WGS) entry which is preliminary data.</text>
</comment>
<protein>
    <recommendedName>
        <fullName evidence="6">HIT-type domain-containing protein</fullName>
    </recommendedName>
</protein>
<feature type="compositionally biased region" description="Low complexity" evidence="1">
    <location>
        <begin position="1"/>
        <end position="25"/>
    </location>
</feature>
<feature type="compositionally biased region" description="Pro residues" evidence="1">
    <location>
        <begin position="26"/>
        <end position="35"/>
    </location>
</feature>
<dbReference type="OrthoDB" id="2507153at2759"/>
<dbReference type="Proteomes" id="UP000235392">
    <property type="component" value="Unassembled WGS sequence"/>
</dbReference>
<evidence type="ECO:0000313" key="5">
    <source>
        <dbReference type="Proteomes" id="UP000235392"/>
    </source>
</evidence>
<evidence type="ECO:0000313" key="4">
    <source>
        <dbReference type="Proteomes" id="UP000235388"/>
    </source>
</evidence>
<organism evidence="2 5">
    <name type="scientific">Puccinia coronata f. sp. avenae</name>
    <dbReference type="NCBI Taxonomy" id="200324"/>
    <lineage>
        <taxon>Eukaryota</taxon>
        <taxon>Fungi</taxon>
        <taxon>Dikarya</taxon>
        <taxon>Basidiomycota</taxon>
        <taxon>Pucciniomycotina</taxon>
        <taxon>Pucciniomycetes</taxon>
        <taxon>Pucciniales</taxon>
        <taxon>Pucciniaceae</taxon>
        <taxon>Puccinia</taxon>
    </lineage>
</organism>
<feature type="region of interest" description="Disordered" evidence="1">
    <location>
        <begin position="78"/>
        <end position="102"/>
    </location>
</feature>
<proteinExistence type="predicted"/>
<dbReference type="Proteomes" id="UP000235388">
    <property type="component" value="Unassembled WGS sequence"/>
</dbReference>
<dbReference type="EMBL" id="PGCJ01000236">
    <property type="protein sequence ID" value="PLW36635.1"/>
    <property type="molecule type" value="Genomic_DNA"/>
</dbReference>
<evidence type="ECO:0000313" key="3">
    <source>
        <dbReference type="EMBL" id="PLW36635.1"/>
    </source>
</evidence>
<feature type="compositionally biased region" description="Low complexity" evidence="1">
    <location>
        <begin position="167"/>
        <end position="185"/>
    </location>
</feature>
<gene>
    <name evidence="3" type="ORF">PCANC_18279</name>
    <name evidence="2" type="ORF">PCASD_24928</name>
</gene>
<evidence type="ECO:0008006" key="6">
    <source>
        <dbReference type="Google" id="ProtNLM"/>
    </source>
</evidence>